<sequence length="426" mass="48527">MISRLYFEIKTTALETSVRKFHTLLHPISEDQQFFHEAVYLSSNTTTNEFFSYVEYYDPVFYPGYYSMMNRFYRKVTEPMESAFVNGLRYSIQTDVTFCGRDVECDASKPTILQQLRSASLIPSFMQSNIPLGKFRIKFLQGGKCMNSYQSGSNMVVIGDAKCRDVWAFGMHLYPEHPFSLWNIELGLRITGDISKQLQISDSANSPNKHHYALGVNKNTLVLPTSPYNRGARCVLYNSNNNKVELSNTELIGNAGHCTAKKNGHVKFLPDYSAHYDRLNMKSLMTTTITSGEDILLVCDPKRDLKVKSNCHYSKDKQFTWTGLPSLVTQITFYIPSDDLFYGYCNEVKYHCSWSLQSNKVLAMDDASYNGKLADVSKVVASNLDAQSLWLPNNVQIFSQDGDIGVNSLAIYKAENGWKKIYHWTN</sequence>
<dbReference type="RefSeq" id="XP_066935559.1">
    <property type="nucleotide sequence ID" value="XM_067079458.1"/>
</dbReference>
<dbReference type="GeneID" id="136823276"/>
<accession>A0A7M5VES3</accession>
<evidence type="ECO:0000313" key="1">
    <source>
        <dbReference type="EnsemblMetazoa" id="CLYHEMP009966.1"/>
    </source>
</evidence>
<organism evidence="1 2">
    <name type="scientific">Clytia hemisphaerica</name>
    <dbReference type="NCBI Taxonomy" id="252671"/>
    <lineage>
        <taxon>Eukaryota</taxon>
        <taxon>Metazoa</taxon>
        <taxon>Cnidaria</taxon>
        <taxon>Hydrozoa</taxon>
        <taxon>Hydroidolina</taxon>
        <taxon>Leptothecata</taxon>
        <taxon>Obeliida</taxon>
        <taxon>Clytiidae</taxon>
        <taxon>Clytia</taxon>
    </lineage>
</organism>
<protein>
    <submittedName>
        <fullName evidence="1">Uncharacterized protein</fullName>
    </submittedName>
</protein>
<dbReference type="Proteomes" id="UP000594262">
    <property type="component" value="Unplaced"/>
</dbReference>
<reference evidence="1" key="1">
    <citation type="submission" date="2021-01" db="UniProtKB">
        <authorList>
            <consortium name="EnsemblMetazoa"/>
        </authorList>
    </citation>
    <scope>IDENTIFICATION</scope>
</reference>
<evidence type="ECO:0000313" key="2">
    <source>
        <dbReference type="Proteomes" id="UP000594262"/>
    </source>
</evidence>
<dbReference type="AlphaFoldDB" id="A0A7M5VES3"/>
<dbReference type="OrthoDB" id="6038438at2759"/>
<proteinExistence type="predicted"/>
<name>A0A7M5VES3_9CNID</name>
<dbReference type="EnsemblMetazoa" id="CLYHEMT009966.1">
    <property type="protein sequence ID" value="CLYHEMP009966.1"/>
    <property type="gene ID" value="CLYHEMG009966"/>
</dbReference>
<keyword evidence="2" id="KW-1185">Reference proteome</keyword>
<dbReference type="RefSeq" id="XP_066935558.1">
    <property type="nucleotide sequence ID" value="XM_067079457.1"/>
</dbReference>